<dbReference type="Pfam" id="PF00075">
    <property type="entry name" value="RNase_H"/>
    <property type="match status" value="1"/>
</dbReference>
<feature type="binding site" evidence="11">
    <location>
        <position position="135"/>
    </location>
    <ligand>
        <name>Mg(2+)</name>
        <dbReference type="ChEBI" id="CHEBI:18420"/>
        <label>2</label>
    </ligand>
</feature>
<accession>A0A371B7D1</accession>
<evidence type="ECO:0000256" key="7">
    <source>
        <dbReference type="ARBA" id="ARBA00022723"/>
    </source>
</evidence>
<evidence type="ECO:0000313" key="13">
    <source>
        <dbReference type="EMBL" id="RDV03353.1"/>
    </source>
</evidence>
<dbReference type="InterPro" id="IPR012337">
    <property type="entry name" value="RNaseH-like_sf"/>
</dbReference>
<dbReference type="OrthoDB" id="7845843at2"/>
<dbReference type="EC" id="3.1.26.4" evidence="11"/>
<dbReference type="GO" id="GO:0004523">
    <property type="term" value="F:RNA-DNA hybrid ribonuclease activity"/>
    <property type="evidence" value="ECO:0007669"/>
    <property type="project" value="UniProtKB-UniRule"/>
</dbReference>
<keyword evidence="14" id="KW-1185">Reference proteome</keyword>
<dbReference type="EMBL" id="QRGO01000001">
    <property type="protein sequence ID" value="RDV03353.1"/>
    <property type="molecule type" value="Genomic_DNA"/>
</dbReference>
<dbReference type="InterPro" id="IPR036397">
    <property type="entry name" value="RNaseH_sf"/>
</dbReference>
<proteinExistence type="inferred from homology"/>
<evidence type="ECO:0000256" key="4">
    <source>
        <dbReference type="ARBA" id="ARBA00011245"/>
    </source>
</evidence>
<evidence type="ECO:0000256" key="10">
    <source>
        <dbReference type="ARBA" id="ARBA00022842"/>
    </source>
</evidence>
<comment type="caution">
    <text evidence="13">The sequence shown here is derived from an EMBL/GenBank/DDBJ whole genome shotgun (WGS) entry which is preliminary data.</text>
</comment>
<feature type="domain" description="RNase H type-1" evidence="12">
    <location>
        <begin position="2"/>
        <end position="143"/>
    </location>
</feature>
<dbReference type="InterPro" id="IPR002156">
    <property type="entry name" value="RNaseH_domain"/>
</dbReference>
<organism evidence="13 14">
    <name type="scientific">Undibacter mobilis</name>
    <dbReference type="NCBI Taxonomy" id="2292256"/>
    <lineage>
        <taxon>Bacteria</taxon>
        <taxon>Pseudomonadati</taxon>
        <taxon>Pseudomonadota</taxon>
        <taxon>Alphaproteobacteria</taxon>
        <taxon>Hyphomicrobiales</taxon>
        <taxon>Nitrobacteraceae</taxon>
        <taxon>Undibacter</taxon>
    </lineage>
</organism>
<dbReference type="SUPFAM" id="SSF53098">
    <property type="entry name" value="Ribonuclease H-like"/>
    <property type="match status" value="1"/>
</dbReference>
<dbReference type="GO" id="GO:0003676">
    <property type="term" value="F:nucleic acid binding"/>
    <property type="evidence" value="ECO:0007669"/>
    <property type="project" value="InterPro"/>
</dbReference>
<evidence type="ECO:0000256" key="3">
    <source>
        <dbReference type="ARBA" id="ARBA00005300"/>
    </source>
</evidence>
<dbReference type="AlphaFoldDB" id="A0A371B7D1"/>
<evidence type="ECO:0000256" key="9">
    <source>
        <dbReference type="ARBA" id="ARBA00022801"/>
    </source>
</evidence>
<dbReference type="PANTHER" id="PTHR10642:SF26">
    <property type="entry name" value="RIBONUCLEASE H1"/>
    <property type="match status" value="1"/>
</dbReference>
<evidence type="ECO:0000256" key="5">
    <source>
        <dbReference type="ARBA" id="ARBA00022490"/>
    </source>
</evidence>
<dbReference type="Gene3D" id="3.30.420.10">
    <property type="entry name" value="Ribonuclease H-like superfamily/Ribonuclease H"/>
    <property type="match status" value="1"/>
</dbReference>
<dbReference type="GO" id="GO:0005737">
    <property type="term" value="C:cytoplasm"/>
    <property type="evidence" value="ECO:0007669"/>
    <property type="project" value="UniProtKB-SubCell"/>
</dbReference>
<dbReference type="PANTHER" id="PTHR10642">
    <property type="entry name" value="RIBONUCLEASE H1"/>
    <property type="match status" value="1"/>
</dbReference>
<keyword evidence="7 11" id="KW-0479">Metal-binding</keyword>
<evidence type="ECO:0000313" key="14">
    <source>
        <dbReference type="Proteomes" id="UP000263993"/>
    </source>
</evidence>
<comment type="subcellular location">
    <subcellularLocation>
        <location evidence="2 11">Cytoplasm</location>
    </subcellularLocation>
</comment>
<dbReference type="CDD" id="cd09278">
    <property type="entry name" value="RNase_HI_prokaryote_like"/>
    <property type="match status" value="1"/>
</dbReference>
<keyword evidence="9 11" id="KW-0378">Hydrolase</keyword>
<evidence type="ECO:0000256" key="11">
    <source>
        <dbReference type="HAMAP-Rule" id="MF_00042"/>
    </source>
</evidence>
<sequence length="156" mass="17235">MSDQRVTIYTDGACSGNPGPGGWGAILTLGDTRKEIFGGEAHTTNNRMELMAAISALEALKRPCTVDLHTDSQYLRNGIMSWIHGWKKNGWRTADKKPVKNVDLWQRLDDALKPHNVHWHWVKGHAGHPMNERADELAREGIVAARAGAKGAMSKT</sequence>
<evidence type="ECO:0000256" key="6">
    <source>
        <dbReference type="ARBA" id="ARBA00022722"/>
    </source>
</evidence>
<comment type="function">
    <text evidence="11">Endonuclease that specifically degrades the RNA of RNA-DNA hybrids.</text>
</comment>
<comment type="similarity">
    <text evidence="3 11">Belongs to the RNase H family.</text>
</comment>
<comment type="cofactor">
    <cofactor evidence="11">
        <name>Mg(2+)</name>
        <dbReference type="ChEBI" id="CHEBI:18420"/>
    </cofactor>
    <text evidence="11">Binds 1 Mg(2+) ion per subunit. May bind a second metal ion at a regulatory site, or after substrate binding.</text>
</comment>
<dbReference type="InterPro" id="IPR050092">
    <property type="entry name" value="RNase_H"/>
</dbReference>
<keyword evidence="6 11" id="KW-0540">Nuclease</keyword>
<dbReference type="Proteomes" id="UP000263993">
    <property type="component" value="Unassembled WGS sequence"/>
</dbReference>
<dbReference type="PROSITE" id="PS50879">
    <property type="entry name" value="RNASE_H_1"/>
    <property type="match status" value="1"/>
</dbReference>
<protein>
    <recommendedName>
        <fullName evidence="11">Ribonuclease H</fullName>
        <shortName evidence="11">RNase H</shortName>
        <ecNumber evidence="11">3.1.26.4</ecNumber>
    </recommendedName>
</protein>
<dbReference type="NCBIfam" id="NF001236">
    <property type="entry name" value="PRK00203.1"/>
    <property type="match status" value="1"/>
</dbReference>
<keyword evidence="5 11" id="KW-0963">Cytoplasm</keyword>
<evidence type="ECO:0000256" key="8">
    <source>
        <dbReference type="ARBA" id="ARBA00022759"/>
    </source>
</evidence>
<reference evidence="14" key="1">
    <citation type="submission" date="2018-08" db="EMBL/GenBank/DDBJ databases">
        <authorList>
            <person name="Kim S.-J."/>
            <person name="Jung G.-Y."/>
        </authorList>
    </citation>
    <scope>NUCLEOTIDE SEQUENCE [LARGE SCALE GENOMIC DNA]</scope>
    <source>
        <strain evidence="14">GY_H</strain>
    </source>
</reference>
<feature type="binding site" evidence="11">
    <location>
        <position position="11"/>
    </location>
    <ligand>
        <name>Mg(2+)</name>
        <dbReference type="ChEBI" id="CHEBI:18420"/>
        <label>1</label>
    </ligand>
</feature>
<dbReference type="InterPro" id="IPR022892">
    <property type="entry name" value="RNaseHI"/>
</dbReference>
<evidence type="ECO:0000256" key="1">
    <source>
        <dbReference type="ARBA" id="ARBA00000077"/>
    </source>
</evidence>
<evidence type="ECO:0000259" key="12">
    <source>
        <dbReference type="PROSITE" id="PS50879"/>
    </source>
</evidence>
<feature type="binding site" evidence="11">
    <location>
        <position position="11"/>
    </location>
    <ligand>
        <name>Mg(2+)</name>
        <dbReference type="ChEBI" id="CHEBI:18420"/>
        <label>2</label>
    </ligand>
</feature>
<gene>
    <name evidence="11" type="primary">rnhA</name>
    <name evidence="13" type="ORF">DXH78_01365</name>
</gene>
<keyword evidence="8 11" id="KW-0255">Endonuclease</keyword>
<name>A0A371B7D1_9BRAD</name>
<comment type="catalytic activity">
    <reaction evidence="1 11">
        <text>Endonucleolytic cleavage to 5'-phosphomonoester.</text>
        <dbReference type="EC" id="3.1.26.4"/>
    </reaction>
</comment>
<dbReference type="FunFam" id="3.30.420.10:FF:000008">
    <property type="entry name" value="Ribonuclease H"/>
    <property type="match status" value="1"/>
</dbReference>
<feature type="binding site" evidence="11">
    <location>
        <position position="49"/>
    </location>
    <ligand>
        <name>Mg(2+)</name>
        <dbReference type="ChEBI" id="CHEBI:18420"/>
        <label>1</label>
    </ligand>
</feature>
<dbReference type="RefSeq" id="WP_115515379.1">
    <property type="nucleotide sequence ID" value="NZ_QRGO01000001.1"/>
</dbReference>
<keyword evidence="10 11" id="KW-0460">Magnesium</keyword>
<feature type="binding site" evidence="11">
    <location>
        <position position="71"/>
    </location>
    <ligand>
        <name>Mg(2+)</name>
        <dbReference type="ChEBI" id="CHEBI:18420"/>
        <label>1</label>
    </ligand>
</feature>
<evidence type="ECO:0000256" key="2">
    <source>
        <dbReference type="ARBA" id="ARBA00004496"/>
    </source>
</evidence>
<comment type="subunit">
    <text evidence="4 11">Monomer.</text>
</comment>
<dbReference type="GO" id="GO:0043137">
    <property type="term" value="P:DNA replication, removal of RNA primer"/>
    <property type="evidence" value="ECO:0007669"/>
    <property type="project" value="TreeGrafter"/>
</dbReference>
<dbReference type="HAMAP" id="MF_00042">
    <property type="entry name" value="RNase_H"/>
    <property type="match status" value="1"/>
</dbReference>
<dbReference type="GO" id="GO:0000287">
    <property type="term" value="F:magnesium ion binding"/>
    <property type="evidence" value="ECO:0007669"/>
    <property type="project" value="UniProtKB-UniRule"/>
</dbReference>